<dbReference type="EMBL" id="CM047898">
    <property type="protein sequence ID" value="KAJ0106462.1"/>
    <property type="molecule type" value="Genomic_DNA"/>
</dbReference>
<sequence length="465" mass="51613">MADHIRLRSRPRNDMSQGIVFEADPPQIQTQSTRSKSTISSLFHSTNNTNTPKKKLNNFTQSTFRGFGCTAAASQQVSLPAVIRTSADWDGKKVKKKKQKNVNQNSTTTSSNNAFTIGSYSNKGSSSGGGGGGGGGDDGGGGGGGSNVNSNIVNNSNGGNCMVIQDVWCGPGIGFSGADAVVGSVDCVVARRNVSSGRGKIDAEKFNQRERERERERERSSCIPRRTVTPDSLPFPDSDPAFGFGRPELDVFGPRYYRHLRHPSPDGLAENMMYFELEIETEWLSSFVKHSLLLVLNLEMVLNTLETLTMTNSCCWAQRYILEMLLKDMLHDVLWAIMMLQNSLLMGGRLDSHDHFRDWRLDVDNMSYEELLELGERIGYVNTGLKEDEMGRCLRKLKNSVANDLSSHLSIHVDKKCTICQEEYEEDDEMGKLDCGHSFHIQCIKQWLAQKNACPVCKITVVSRC</sequence>
<gene>
    <name evidence="1" type="ORF">Patl1_19186</name>
</gene>
<reference evidence="2" key="1">
    <citation type="journal article" date="2023" name="G3 (Bethesda)">
        <title>Genome assembly and association tests identify interacting loci associated with vigor, precocity, and sex in interspecific pistachio rootstocks.</title>
        <authorList>
            <person name="Palmer W."/>
            <person name="Jacygrad E."/>
            <person name="Sagayaradj S."/>
            <person name="Cavanaugh K."/>
            <person name="Han R."/>
            <person name="Bertier L."/>
            <person name="Beede B."/>
            <person name="Kafkas S."/>
            <person name="Golino D."/>
            <person name="Preece J."/>
            <person name="Michelmore R."/>
        </authorList>
    </citation>
    <scope>NUCLEOTIDE SEQUENCE [LARGE SCALE GENOMIC DNA]</scope>
</reference>
<proteinExistence type="predicted"/>
<dbReference type="Proteomes" id="UP001164250">
    <property type="component" value="Chromosome 2"/>
</dbReference>
<protein>
    <submittedName>
        <fullName evidence="1">Uncharacterized protein</fullName>
    </submittedName>
</protein>
<keyword evidence="2" id="KW-1185">Reference proteome</keyword>
<evidence type="ECO:0000313" key="1">
    <source>
        <dbReference type="EMBL" id="KAJ0106462.1"/>
    </source>
</evidence>
<evidence type="ECO:0000313" key="2">
    <source>
        <dbReference type="Proteomes" id="UP001164250"/>
    </source>
</evidence>
<accession>A0ACC1C305</accession>
<comment type="caution">
    <text evidence="1">The sequence shown here is derived from an EMBL/GenBank/DDBJ whole genome shotgun (WGS) entry which is preliminary data.</text>
</comment>
<organism evidence="1 2">
    <name type="scientific">Pistacia atlantica</name>
    <dbReference type="NCBI Taxonomy" id="434234"/>
    <lineage>
        <taxon>Eukaryota</taxon>
        <taxon>Viridiplantae</taxon>
        <taxon>Streptophyta</taxon>
        <taxon>Embryophyta</taxon>
        <taxon>Tracheophyta</taxon>
        <taxon>Spermatophyta</taxon>
        <taxon>Magnoliopsida</taxon>
        <taxon>eudicotyledons</taxon>
        <taxon>Gunneridae</taxon>
        <taxon>Pentapetalae</taxon>
        <taxon>rosids</taxon>
        <taxon>malvids</taxon>
        <taxon>Sapindales</taxon>
        <taxon>Anacardiaceae</taxon>
        <taxon>Pistacia</taxon>
    </lineage>
</organism>
<name>A0ACC1C305_9ROSI</name>